<evidence type="ECO:0000256" key="2">
    <source>
        <dbReference type="ARBA" id="ARBA00023284"/>
    </source>
</evidence>
<evidence type="ECO:0000256" key="1">
    <source>
        <dbReference type="ARBA" id="ARBA00023157"/>
    </source>
</evidence>
<gene>
    <name evidence="4" type="ORF">FIV42_18605</name>
</gene>
<dbReference type="Proteomes" id="UP000315995">
    <property type="component" value="Chromosome"/>
</dbReference>
<dbReference type="Gene3D" id="3.40.30.10">
    <property type="entry name" value="Glutaredoxin"/>
    <property type="match status" value="1"/>
</dbReference>
<evidence type="ECO:0000313" key="4">
    <source>
        <dbReference type="EMBL" id="QDG52677.1"/>
    </source>
</evidence>
<accession>A0A4Y6PXE2</accession>
<dbReference type="GO" id="GO:0004601">
    <property type="term" value="F:peroxidase activity"/>
    <property type="evidence" value="ECO:0007669"/>
    <property type="project" value="UniProtKB-KW"/>
</dbReference>
<evidence type="ECO:0000313" key="5">
    <source>
        <dbReference type="Proteomes" id="UP000315995"/>
    </source>
</evidence>
<feature type="domain" description="Thioredoxin" evidence="3">
    <location>
        <begin position="26"/>
        <end position="174"/>
    </location>
</feature>
<accession>A0A5B8YE10</accession>
<dbReference type="SUPFAM" id="SSF52833">
    <property type="entry name" value="Thioredoxin-like"/>
    <property type="match status" value="1"/>
</dbReference>
<dbReference type="InterPro" id="IPR013740">
    <property type="entry name" value="Redoxin"/>
</dbReference>
<dbReference type="AlphaFoldDB" id="A0A4Y6PXE2"/>
<dbReference type="InterPro" id="IPR013766">
    <property type="entry name" value="Thioredoxin_domain"/>
</dbReference>
<keyword evidence="2" id="KW-0676">Redox-active center</keyword>
<dbReference type="PROSITE" id="PS51352">
    <property type="entry name" value="THIOREDOXIN_2"/>
    <property type="match status" value="1"/>
</dbReference>
<keyword evidence="4" id="KW-0575">Peroxidase</keyword>
<keyword evidence="1" id="KW-1015">Disulfide bond</keyword>
<organism evidence="4 5">
    <name type="scientific">Persicimonas caeni</name>
    <dbReference type="NCBI Taxonomy" id="2292766"/>
    <lineage>
        <taxon>Bacteria</taxon>
        <taxon>Deltaproteobacteria</taxon>
        <taxon>Bradymonadales</taxon>
        <taxon>Bradymonadaceae</taxon>
        <taxon>Persicimonas</taxon>
    </lineage>
</organism>
<evidence type="ECO:0000259" key="3">
    <source>
        <dbReference type="PROSITE" id="PS51352"/>
    </source>
</evidence>
<dbReference type="PANTHER" id="PTHR43110">
    <property type="entry name" value="THIOL PEROXIDASE"/>
    <property type="match status" value="1"/>
</dbReference>
<reference evidence="4 5" key="1">
    <citation type="submission" date="2019-06" db="EMBL/GenBank/DDBJ databases">
        <title>Persicimonas caeni gen. nov., sp. nov., a predatory bacterium isolated from solar saltern.</title>
        <authorList>
            <person name="Wang S."/>
        </authorList>
    </citation>
    <scope>NUCLEOTIDE SEQUENCE [LARGE SCALE GENOMIC DNA]</scope>
    <source>
        <strain evidence="4 5">YN101</strain>
    </source>
</reference>
<dbReference type="EMBL" id="CP041186">
    <property type="protein sequence ID" value="QDG52677.1"/>
    <property type="molecule type" value="Genomic_DNA"/>
</dbReference>
<dbReference type="InterPro" id="IPR036249">
    <property type="entry name" value="Thioredoxin-like_sf"/>
</dbReference>
<keyword evidence="4" id="KW-0560">Oxidoreductase</keyword>
<dbReference type="EC" id="1.11.1.-" evidence="4"/>
<dbReference type="InterPro" id="IPR050455">
    <property type="entry name" value="Tpx_Peroxidase_subfamily"/>
</dbReference>
<dbReference type="OrthoDB" id="9781543at2"/>
<dbReference type="Pfam" id="PF08534">
    <property type="entry name" value="Redoxin"/>
    <property type="match status" value="1"/>
</dbReference>
<proteinExistence type="predicted"/>
<sequence>MELKMATFEGAVTFQGNPVTLEGNLVEPNNKAPNFRVKRNVQDTVEFDENKGNKVFLLTSALSVDTDVCAHQLEKFNEMADNIDGNVEIWYITRDLPFALERFAKEKGIDKVNFMSDYQFREFGDSFGLTIRDFDLLARSAIVVDKDGNVVYKEVVSEATNEPDYNAAVNAAKSAAMN</sequence>
<protein>
    <submittedName>
        <fullName evidence="4">Thiol peroxidase</fullName>
        <ecNumber evidence="4">1.11.1.-</ecNumber>
    </submittedName>
</protein>
<keyword evidence="5" id="KW-1185">Reference proteome</keyword>
<dbReference type="NCBIfam" id="NF001808">
    <property type="entry name" value="PRK00522.1"/>
    <property type="match status" value="1"/>
</dbReference>
<name>A0A4Y6PXE2_PERCE</name>
<dbReference type="PANTHER" id="PTHR43110:SF1">
    <property type="entry name" value="THIOL PEROXIDASE"/>
    <property type="match status" value="1"/>
</dbReference>